<accession>A0ABQ7GXE5</accession>
<evidence type="ECO:0000256" key="1">
    <source>
        <dbReference type="SAM" id="MobiDB-lite"/>
    </source>
</evidence>
<sequence>MKLVAQVQRDQEVQVGQHYPDGWKGSAYGARGGIIAFLWVDPKVFNTRRGELAKKRRKQGKRKRGWTRFGGGKKNNRGSGGGKRRRSSKWRGLGPERVDKEAQVWAFRTDGQGARILFRKPVGVEELKRHVREAPTYQHQQQQQEQEQQPKRQRLHHRPAQAPLHPVQDAIRQV</sequence>
<reference evidence="2" key="1">
    <citation type="submission" date="2017-08" db="EMBL/GenBank/DDBJ databases">
        <authorList>
            <person name="Polle J.E."/>
            <person name="Barry K."/>
            <person name="Cushman J."/>
            <person name="Schmutz J."/>
            <person name="Tran D."/>
            <person name="Hathwaick L.T."/>
            <person name="Yim W.C."/>
            <person name="Jenkins J."/>
            <person name="Mckie-Krisberg Z.M."/>
            <person name="Prochnik S."/>
            <person name="Lindquist E."/>
            <person name="Dockter R.B."/>
            <person name="Adam C."/>
            <person name="Molina H."/>
            <person name="Bunkerborg J."/>
            <person name="Jin E."/>
            <person name="Buchheim M."/>
            <person name="Magnuson J."/>
        </authorList>
    </citation>
    <scope>NUCLEOTIDE SEQUENCE</scope>
    <source>
        <strain evidence="2">CCAP 19/18</strain>
    </source>
</reference>
<protein>
    <submittedName>
        <fullName evidence="2">Uncharacterized protein</fullName>
    </submittedName>
</protein>
<feature type="region of interest" description="Disordered" evidence="1">
    <location>
        <begin position="50"/>
        <end position="95"/>
    </location>
</feature>
<feature type="compositionally biased region" description="Basic residues" evidence="1">
    <location>
        <begin position="54"/>
        <end position="66"/>
    </location>
</feature>
<evidence type="ECO:0000313" key="3">
    <source>
        <dbReference type="Proteomes" id="UP000815325"/>
    </source>
</evidence>
<organism evidence="2 3">
    <name type="scientific">Dunaliella salina</name>
    <name type="common">Green alga</name>
    <name type="synonym">Protococcus salinus</name>
    <dbReference type="NCBI Taxonomy" id="3046"/>
    <lineage>
        <taxon>Eukaryota</taxon>
        <taxon>Viridiplantae</taxon>
        <taxon>Chlorophyta</taxon>
        <taxon>core chlorophytes</taxon>
        <taxon>Chlorophyceae</taxon>
        <taxon>CS clade</taxon>
        <taxon>Chlamydomonadales</taxon>
        <taxon>Dunaliellaceae</taxon>
        <taxon>Dunaliella</taxon>
    </lineage>
</organism>
<proteinExistence type="predicted"/>
<name>A0ABQ7GXE5_DUNSA</name>
<feature type="compositionally biased region" description="Gly residues" evidence="1">
    <location>
        <begin position="68"/>
        <end position="81"/>
    </location>
</feature>
<comment type="caution">
    <text evidence="2">The sequence shown here is derived from an EMBL/GenBank/DDBJ whole genome shotgun (WGS) entry which is preliminary data.</text>
</comment>
<evidence type="ECO:0000313" key="2">
    <source>
        <dbReference type="EMBL" id="KAF5839275.1"/>
    </source>
</evidence>
<feature type="compositionally biased region" description="Low complexity" evidence="1">
    <location>
        <begin position="138"/>
        <end position="147"/>
    </location>
</feature>
<dbReference type="Proteomes" id="UP000815325">
    <property type="component" value="Unassembled WGS sequence"/>
</dbReference>
<feature type="region of interest" description="Disordered" evidence="1">
    <location>
        <begin position="131"/>
        <end position="174"/>
    </location>
</feature>
<gene>
    <name evidence="2" type="ORF">DUNSADRAFT_1219</name>
</gene>
<keyword evidence="3" id="KW-1185">Reference proteome</keyword>
<dbReference type="EMBL" id="MU069549">
    <property type="protein sequence ID" value="KAF5839275.1"/>
    <property type="molecule type" value="Genomic_DNA"/>
</dbReference>